<dbReference type="GO" id="GO:0005685">
    <property type="term" value="C:U1 snRNP"/>
    <property type="evidence" value="ECO:0007669"/>
    <property type="project" value="InterPro"/>
</dbReference>
<accession>A0A6M2DJD9</accession>
<dbReference type="Pfam" id="PF03194">
    <property type="entry name" value="LUC7"/>
    <property type="match status" value="1"/>
</dbReference>
<dbReference type="EMBL" id="GIIL01002713">
    <property type="protein sequence ID" value="NOV46439.1"/>
    <property type="molecule type" value="Transcribed_RNA"/>
</dbReference>
<feature type="region of interest" description="Disordered" evidence="2">
    <location>
        <begin position="238"/>
        <end position="334"/>
    </location>
</feature>
<feature type="compositionally biased region" description="Basic residues" evidence="2">
    <location>
        <begin position="322"/>
        <end position="334"/>
    </location>
</feature>
<dbReference type="PANTHER" id="PTHR12375">
    <property type="entry name" value="RNA-BINDING PROTEIN LUC7-RELATED"/>
    <property type="match status" value="1"/>
</dbReference>
<reference evidence="3" key="1">
    <citation type="submission" date="2020-03" db="EMBL/GenBank/DDBJ databases">
        <title>Transcriptomic Profiling of the Digestive Tract of the Rat Flea, Xenopsylla cheopis, Following Blood Feeding and Infection with Yersinia pestis.</title>
        <authorList>
            <person name="Bland D.M."/>
            <person name="Martens C.A."/>
            <person name="Virtaneva K."/>
            <person name="Kanakabandi K."/>
            <person name="Long D."/>
            <person name="Rosenke R."/>
            <person name="Saturday G.A."/>
            <person name="Hoyt F.H."/>
            <person name="Bruno D.P."/>
            <person name="Ribeiro J.M.C."/>
            <person name="Hinnebusch J."/>
        </authorList>
    </citation>
    <scope>NUCLEOTIDE SEQUENCE</scope>
</reference>
<protein>
    <submittedName>
        <fullName evidence="3">Putative spliceosome subunit</fullName>
    </submittedName>
</protein>
<evidence type="ECO:0000256" key="2">
    <source>
        <dbReference type="SAM" id="MobiDB-lite"/>
    </source>
</evidence>
<proteinExistence type="inferred from homology"/>
<name>A0A6M2DJD9_XENCH</name>
<evidence type="ECO:0000313" key="3">
    <source>
        <dbReference type="EMBL" id="NOV46439.1"/>
    </source>
</evidence>
<dbReference type="AlphaFoldDB" id="A0A6M2DJD9"/>
<comment type="similarity">
    <text evidence="1">Belongs to the Luc7 family.</text>
</comment>
<dbReference type="InterPro" id="IPR004882">
    <property type="entry name" value="Luc7-rel"/>
</dbReference>
<feature type="compositionally biased region" description="Basic and acidic residues" evidence="2">
    <location>
        <begin position="238"/>
        <end position="321"/>
    </location>
</feature>
<organism evidence="3">
    <name type="scientific">Xenopsylla cheopis</name>
    <name type="common">Oriental rat flea</name>
    <name type="synonym">Pulex cheopis</name>
    <dbReference type="NCBI Taxonomy" id="163159"/>
    <lineage>
        <taxon>Eukaryota</taxon>
        <taxon>Metazoa</taxon>
        <taxon>Ecdysozoa</taxon>
        <taxon>Arthropoda</taxon>
        <taxon>Hexapoda</taxon>
        <taxon>Insecta</taxon>
        <taxon>Pterygota</taxon>
        <taxon>Neoptera</taxon>
        <taxon>Endopterygota</taxon>
        <taxon>Siphonaptera</taxon>
        <taxon>Pulicidae</taxon>
        <taxon>Xenopsyllinae</taxon>
        <taxon>Xenopsylla</taxon>
    </lineage>
</organism>
<evidence type="ECO:0000256" key="1">
    <source>
        <dbReference type="ARBA" id="ARBA00005655"/>
    </source>
</evidence>
<dbReference type="GO" id="GO:0006376">
    <property type="term" value="P:mRNA splice site recognition"/>
    <property type="evidence" value="ECO:0007669"/>
    <property type="project" value="InterPro"/>
</dbReference>
<dbReference type="GO" id="GO:0003729">
    <property type="term" value="F:mRNA binding"/>
    <property type="evidence" value="ECO:0007669"/>
    <property type="project" value="InterPro"/>
</dbReference>
<sequence length="334" mass="39878">MCDAARALLDELMGRNRNADPTEKRKELNWEDPEYCKYFIVRFCPHDLFTNTRADLGLCPKIHDEEAKRLYKAAKPSHRKSFYEDEFLRFCQNMIGDVDRKIVKGRQRLALMNKTDGEKITPAQTKRNQDQITLLTEKIAQLVREAEAAGTRGDVEQAQGLMKLCDTLKEEKEALLNQNDNSHWSMTAELAAAQEKQMEVCTICGAFLIVGDAQQRIDDHLMGKQHLGYARLREAVEELTEERKKERESMREKERERRKRDEVKDSRRRNEKDRSRERERDDRKRDRSDRDEKKRRDHDRERRDDRDRNRRDYKSERGSSHRERHHSHSNPRHY</sequence>